<feature type="domain" description="HTH cro/C1-type" evidence="1">
    <location>
        <begin position="16"/>
        <end position="71"/>
    </location>
</feature>
<dbReference type="Pfam" id="PF19054">
    <property type="entry name" value="DUF5753"/>
    <property type="match status" value="1"/>
</dbReference>
<dbReference type="SMART" id="SM00530">
    <property type="entry name" value="HTH_XRE"/>
    <property type="match status" value="1"/>
</dbReference>
<comment type="caution">
    <text evidence="2">The sequence shown here is derived from an EMBL/GenBank/DDBJ whole genome shotgun (WGS) entry which is preliminary data.</text>
</comment>
<evidence type="ECO:0000313" key="3">
    <source>
        <dbReference type="Proteomes" id="UP001501570"/>
    </source>
</evidence>
<dbReference type="RefSeq" id="WP_345633280.1">
    <property type="nucleotide sequence ID" value="NZ_BAABJQ010000016.1"/>
</dbReference>
<dbReference type="Pfam" id="PF13560">
    <property type="entry name" value="HTH_31"/>
    <property type="match status" value="1"/>
</dbReference>
<name>A0ABP9S894_9ACTN</name>
<dbReference type="EMBL" id="BAABJQ010000016">
    <property type="protein sequence ID" value="GAA5191612.1"/>
    <property type="molecule type" value="Genomic_DNA"/>
</dbReference>
<protein>
    <submittedName>
        <fullName evidence="2">Helix-turn-helix transcriptional regulator</fullName>
    </submittedName>
</protein>
<dbReference type="Proteomes" id="UP001501570">
    <property type="component" value="Unassembled WGS sequence"/>
</dbReference>
<evidence type="ECO:0000259" key="1">
    <source>
        <dbReference type="SMART" id="SM00530"/>
    </source>
</evidence>
<proteinExistence type="predicted"/>
<dbReference type="SUPFAM" id="SSF47413">
    <property type="entry name" value="lambda repressor-like DNA-binding domains"/>
    <property type="match status" value="1"/>
</dbReference>
<dbReference type="Gene3D" id="1.10.260.40">
    <property type="entry name" value="lambda repressor-like DNA-binding domains"/>
    <property type="match status" value="1"/>
</dbReference>
<dbReference type="InterPro" id="IPR043917">
    <property type="entry name" value="DUF5753"/>
</dbReference>
<dbReference type="InterPro" id="IPR010982">
    <property type="entry name" value="Lambda_DNA-bd_dom_sf"/>
</dbReference>
<organism evidence="2 3">
    <name type="scientific">Rugosimonospora acidiphila</name>
    <dbReference type="NCBI Taxonomy" id="556531"/>
    <lineage>
        <taxon>Bacteria</taxon>
        <taxon>Bacillati</taxon>
        <taxon>Actinomycetota</taxon>
        <taxon>Actinomycetes</taxon>
        <taxon>Micromonosporales</taxon>
        <taxon>Micromonosporaceae</taxon>
        <taxon>Rugosimonospora</taxon>
    </lineage>
</organism>
<gene>
    <name evidence="2" type="ORF">GCM10023322_49360</name>
</gene>
<dbReference type="InterPro" id="IPR001387">
    <property type="entry name" value="Cro/C1-type_HTH"/>
</dbReference>
<dbReference type="CDD" id="cd00093">
    <property type="entry name" value="HTH_XRE"/>
    <property type="match status" value="1"/>
</dbReference>
<keyword evidence="3" id="KW-1185">Reference proteome</keyword>
<sequence>MVIGSPTVRRRRLGLILRGLRERQGLTGEQVGAAVERSGSWVSRVETGRVGLRSRDLTDLLNLFGVDDGMVRAELAALAREGKQRGWWSKYADSLSGPYATYIGFEAEAARLQVYETLTVHGLLQTEQYARALFRAALPKLDAEAVDRRVSVRLARQRSLLTPDPGAAAPAAGPLELWAIFDESVLHRHIGGQDVLRGQLEHLYGVSELPNVTVQILPFTAGAHPGMLGSFTVIKFAAESDPDVVYVEGITGDIFAESEDARWYNVVFEHLLANALSPPASRERIARAIKELS</sequence>
<accession>A0ABP9S894</accession>
<reference evidence="3" key="1">
    <citation type="journal article" date="2019" name="Int. J. Syst. Evol. Microbiol.">
        <title>The Global Catalogue of Microorganisms (GCM) 10K type strain sequencing project: providing services to taxonomists for standard genome sequencing and annotation.</title>
        <authorList>
            <consortium name="The Broad Institute Genomics Platform"/>
            <consortium name="The Broad Institute Genome Sequencing Center for Infectious Disease"/>
            <person name="Wu L."/>
            <person name="Ma J."/>
        </authorList>
    </citation>
    <scope>NUCLEOTIDE SEQUENCE [LARGE SCALE GENOMIC DNA]</scope>
    <source>
        <strain evidence="3">JCM 18304</strain>
    </source>
</reference>
<evidence type="ECO:0000313" key="2">
    <source>
        <dbReference type="EMBL" id="GAA5191612.1"/>
    </source>
</evidence>